<name>A0AC59YM59_RANTA</name>
<accession>A0AC59YM59</accession>
<reference evidence="1" key="1">
    <citation type="submission" date="2023-05" db="EMBL/GenBank/DDBJ databases">
        <authorList>
            <consortium name="ELIXIR-Norway"/>
        </authorList>
    </citation>
    <scope>NUCLEOTIDE SEQUENCE</scope>
</reference>
<gene>
    <name evidence="1" type="ORF">MRATA1EN22A_LOCUS7495</name>
</gene>
<protein>
    <submittedName>
        <fullName evidence="1">Uncharacterized protein</fullName>
    </submittedName>
</protein>
<reference evidence="1" key="2">
    <citation type="submission" date="2025-03" db="EMBL/GenBank/DDBJ databases">
        <authorList>
            <consortium name="ELIXIR-Norway"/>
            <consortium name="Elixir Norway"/>
        </authorList>
    </citation>
    <scope>NUCLEOTIDE SEQUENCE</scope>
</reference>
<dbReference type="Proteomes" id="UP001162501">
    <property type="component" value="Chromosome 18"/>
</dbReference>
<sequence>MTCTGLVEQRTLKMLMRVRSPPSTVSVVLAEAGCRSKAWCPALSQMLLTGEVVDTRGQSPAWCLTADPRHDQKLTLISWTVEPLLHTAGQAVWCEVWEKVRSQSAIPVIQKADPHLAESEPSTLGFEEHGRSCEVPEIRGELPLGHCARHRDTAGAGGEPDLARVPLPSGTRSRCLMWGVAVTVPEVTGSFHTDRAAGEVASLRNGG</sequence>
<proteinExistence type="predicted"/>
<organism evidence="1 2">
    <name type="scientific">Rangifer tarandus platyrhynchus</name>
    <name type="common">Svalbard reindeer</name>
    <dbReference type="NCBI Taxonomy" id="3082113"/>
    <lineage>
        <taxon>Eukaryota</taxon>
        <taxon>Metazoa</taxon>
        <taxon>Chordata</taxon>
        <taxon>Craniata</taxon>
        <taxon>Vertebrata</taxon>
        <taxon>Euteleostomi</taxon>
        <taxon>Mammalia</taxon>
        <taxon>Eutheria</taxon>
        <taxon>Laurasiatheria</taxon>
        <taxon>Artiodactyla</taxon>
        <taxon>Ruminantia</taxon>
        <taxon>Pecora</taxon>
        <taxon>Cervidae</taxon>
        <taxon>Odocoileinae</taxon>
        <taxon>Rangifer</taxon>
    </lineage>
</organism>
<evidence type="ECO:0000313" key="1">
    <source>
        <dbReference type="EMBL" id="CAM9791262.1"/>
    </source>
</evidence>
<dbReference type="EMBL" id="OX596102">
    <property type="protein sequence ID" value="CAM9791262.1"/>
    <property type="molecule type" value="Genomic_DNA"/>
</dbReference>
<evidence type="ECO:0000313" key="2">
    <source>
        <dbReference type="Proteomes" id="UP001162501"/>
    </source>
</evidence>